<feature type="transmembrane region" description="Helical" evidence="7">
    <location>
        <begin position="42"/>
        <end position="61"/>
    </location>
</feature>
<evidence type="ECO:0000313" key="9">
    <source>
        <dbReference type="EMBL" id="MBP2356116.1"/>
    </source>
</evidence>
<keyword evidence="10" id="KW-1185">Reference proteome</keyword>
<feature type="transmembrane region" description="Helical" evidence="7">
    <location>
        <begin position="140"/>
        <end position="161"/>
    </location>
</feature>
<feature type="transmembrane region" description="Helical" evidence="7">
    <location>
        <begin position="192"/>
        <end position="214"/>
    </location>
</feature>
<evidence type="ECO:0000256" key="7">
    <source>
        <dbReference type="RuleBase" id="RU363032"/>
    </source>
</evidence>
<proteinExistence type="inferred from homology"/>
<dbReference type="InterPro" id="IPR035906">
    <property type="entry name" value="MetI-like_sf"/>
</dbReference>
<evidence type="ECO:0000256" key="5">
    <source>
        <dbReference type="ARBA" id="ARBA00022989"/>
    </source>
</evidence>
<dbReference type="PANTHER" id="PTHR43227:SF11">
    <property type="entry name" value="BLL4140 PROTEIN"/>
    <property type="match status" value="1"/>
</dbReference>
<keyword evidence="3" id="KW-1003">Cell membrane</keyword>
<dbReference type="SUPFAM" id="SSF161098">
    <property type="entry name" value="MetI-like"/>
    <property type="match status" value="1"/>
</dbReference>
<comment type="subcellular location">
    <subcellularLocation>
        <location evidence="1 7">Cell membrane</location>
        <topology evidence="1 7">Multi-pass membrane protein</topology>
    </subcellularLocation>
</comment>
<evidence type="ECO:0000256" key="1">
    <source>
        <dbReference type="ARBA" id="ARBA00004651"/>
    </source>
</evidence>
<dbReference type="Pfam" id="PF00528">
    <property type="entry name" value="BPD_transp_1"/>
    <property type="match status" value="1"/>
</dbReference>
<evidence type="ECO:0000259" key="8">
    <source>
        <dbReference type="PROSITE" id="PS50928"/>
    </source>
</evidence>
<protein>
    <submittedName>
        <fullName evidence="9">ABC-type polysaccharide transport system permease subunit</fullName>
    </submittedName>
</protein>
<evidence type="ECO:0000313" key="10">
    <source>
        <dbReference type="Proteomes" id="UP000755585"/>
    </source>
</evidence>
<keyword evidence="4 7" id="KW-0812">Transmembrane</keyword>
<dbReference type="RefSeq" id="WP_245359765.1">
    <property type="nucleotide sequence ID" value="NZ_BAAAVU010000023.1"/>
</dbReference>
<comment type="caution">
    <text evidence="9">The sequence shown here is derived from an EMBL/GenBank/DDBJ whole genome shotgun (WGS) entry which is preliminary data.</text>
</comment>
<dbReference type="CDD" id="cd06261">
    <property type="entry name" value="TM_PBP2"/>
    <property type="match status" value="1"/>
</dbReference>
<feature type="transmembrane region" description="Helical" evidence="7">
    <location>
        <begin position="297"/>
        <end position="318"/>
    </location>
</feature>
<keyword evidence="2 7" id="KW-0813">Transport</keyword>
<dbReference type="PANTHER" id="PTHR43227">
    <property type="entry name" value="BLL4140 PROTEIN"/>
    <property type="match status" value="1"/>
</dbReference>
<dbReference type="InterPro" id="IPR000515">
    <property type="entry name" value="MetI-like"/>
</dbReference>
<evidence type="ECO:0000256" key="2">
    <source>
        <dbReference type="ARBA" id="ARBA00022448"/>
    </source>
</evidence>
<sequence length="331" mass="36850">MAEPTTNFVDTLRVDDNARQRRRRRVKPQLPLATRILRAWRLYVLLAPALIWVLVFCYWPMYGVQIAFRDFSPATGLTGGPWVGFEHFTRFVTSYQFGLVLKNTLILHLYELAVGFPAPIILALVLNAVRQKYFSRAVQLITYAPNFISVVVVVGIMVMLLDPQAGAVNSLVNLFGAPSVNFMGQAGWFRHLYVFSGVWQTAGFSAIIYLAALSSVPPELHEAARVDGASRLRRIWHLDLPAILPIAVILLILNIGNILNVGFEKVLLMQNPLNLDVSQVIGTYVYQVGLKAPIPQYSYATAIGLFNSVVGVLLLVIVNQMARRIAKAGLF</sequence>
<comment type="similarity">
    <text evidence="7">Belongs to the binding-protein-dependent transport system permease family.</text>
</comment>
<feature type="transmembrane region" description="Helical" evidence="7">
    <location>
        <begin position="105"/>
        <end position="128"/>
    </location>
</feature>
<feature type="domain" description="ABC transmembrane type-1" evidence="8">
    <location>
        <begin position="101"/>
        <end position="318"/>
    </location>
</feature>
<organism evidence="9 10">
    <name type="scientific">Kribbella aluminosa</name>
    <dbReference type="NCBI Taxonomy" id="416017"/>
    <lineage>
        <taxon>Bacteria</taxon>
        <taxon>Bacillati</taxon>
        <taxon>Actinomycetota</taxon>
        <taxon>Actinomycetes</taxon>
        <taxon>Propionibacteriales</taxon>
        <taxon>Kribbellaceae</taxon>
        <taxon>Kribbella</taxon>
    </lineage>
</organism>
<dbReference type="EMBL" id="JAGINT010000002">
    <property type="protein sequence ID" value="MBP2356116.1"/>
    <property type="molecule type" value="Genomic_DNA"/>
</dbReference>
<dbReference type="InterPro" id="IPR050809">
    <property type="entry name" value="UgpAE/MalFG_permease"/>
</dbReference>
<gene>
    <name evidence="9" type="ORF">JOF29_007226</name>
</gene>
<keyword evidence="6 7" id="KW-0472">Membrane</keyword>
<accession>A0ABS4UWW2</accession>
<evidence type="ECO:0000256" key="6">
    <source>
        <dbReference type="ARBA" id="ARBA00023136"/>
    </source>
</evidence>
<dbReference type="Proteomes" id="UP000755585">
    <property type="component" value="Unassembled WGS sequence"/>
</dbReference>
<keyword evidence="5 7" id="KW-1133">Transmembrane helix</keyword>
<dbReference type="Gene3D" id="1.10.3720.10">
    <property type="entry name" value="MetI-like"/>
    <property type="match status" value="1"/>
</dbReference>
<feature type="transmembrane region" description="Helical" evidence="7">
    <location>
        <begin position="235"/>
        <end position="259"/>
    </location>
</feature>
<evidence type="ECO:0000256" key="4">
    <source>
        <dbReference type="ARBA" id="ARBA00022692"/>
    </source>
</evidence>
<dbReference type="PROSITE" id="PS50928">
    <property type="entry name" value="ABC_TM1"/>
    <property type="match status" value="1"/>
</dbReference>
<reference evidence="9 10" key="1">
    <citation type="submission" date="2021-03" db="EMBL/GenBank/DDBJ databases">
        <title>Sequencing the genomes of 1000 actinobacteria strains.</title>
        <authorList>
            <person name="Klenk H.-P."/>
        </authorList>
    </citation>
    <scope>NUCLEOTIDE SEQUENCE [LARGE SCALE GENOMIC DNA]</scope>
    <source>
        <strain evidence="9 10">DSM 18824</strain>
    </source>
</reference>
<name>A0ABS4UWW2_9ACTN</name>
<evidence type="ECO:0000256" key="3">
    <source>
        <dbReference type="ARBA" id="ARBA00022475"/>
    </source>
</evidence>